<dbReference type="EMBL" id="FZNY01000001">
    <property type="protein sequence ID" value="SNR37176.1"/>
    <property type="molecule type" value="Genomic_DNA"/>
</dbReference>
<evidence type="ECO:0000313" key="3">
    <source>
        <dbReference type="Proteomes" id="UP000198379"/>
    </source>
</evidence>
<evidence type="ECO:0000313" key="2">
    <source>
        <dbReference type="EMBL" id="SNR37176.1"/>
    </source>
</evidence>
<dbReference type="RefSeq" id="WP_089369654.1">
    <property type="nucleotide sequence ID" value="NZ_BMEP01000002.1"/>
</dbReference>
<protein>
    <recommendedName>
        <fullName evidence="4">Lipoprotein</fullName>
    </recommendedName>
</protein>
<accession>A0A238VSH1</accession>
<dbReference type="PROSITE" id="PS51257">
    <property type="entry name" value="PROKAR_LIPOPROTEIN"/>
    <property type="match status" value="1"/>
</dbReference>
<keyword evidence="1" id="KW-0732">Signal</keyword>
<dbReference type="Proteomes" id="UP000198379">
    <property type="component" value="Unassembled WGS sequence"/>
</dbReference>
<evidence type="ECO:0008006" key="4">
    <source>
        <dbReference type="Google" id="ProtNLM"/>
    </source>
</evidence>
<gene>
    <name evidence="2" type="ORF">SAMN06265376_101292</name>
</gene>
<evidence type="ECO:0000256" key="1">
    <source>
        <dbReference type="SAM" id="SignalP"/>
    </source>
</evidence>
<feature type="signal peptide" evidence="1">
    <location>
        <begin position="1"/>
        <end position="19"/>
    </location>
</feature>
<organism evidence="2 3">
    <name type="scientific">Dokdonia pacifica</name>
    <dbReference type="NCBI Taxonomy" id="1627892"/>
    <lineage>
        <taxon>Bacteria</taxon>
        <taxon>Pseudomonadati</taxon>
        <taxon>Bacteroidota</taxon>
        <taxon>Flavobacteriia</taxon>
        <taxon>Flavobacteriales</taxon>
        <taxon>Flavobacteriaceae</taxon>
        <taxon>Dokdonia</taxon>
    </lineage>
</organism>
<reference evidence="2 3" key="1">
    <citation type="submission" date="2017-06" db="EMBL/GenBank/DDBJ databases">
        <authorList>
            <person name="Kim H.J."/>
            <person name="Triplett B.A."/>
        </authorList>
    </citation>
    <scope>NUCLEOTIDE SEQUENCE [LARGE SCALE GENOMIC DNA]</scope>
    <source>
        <strain evidence="2 3">DSM 25597</strain>
    </source>
</reference>
<name>A0A238VSH1_9FLAO</name>
<proteinExistence type="predicted"/>
<dbReference type="AlphaFoldDB" id="A0A238VSH1"/>
<dbReference type="OrthoDB" id="1187987at2"/>
<keyword evidence="3" id="KW-1185">Reference proteome</keyword>
<feature type="chain" id="PRO_5013212231" description="Lipoprotein" evidence="1">
    <location>
        <begin position="20"/>
        <end position="213"/>
    </location>
</feature>
<sequence length="213" mass="24818">MKKILPLSTFLLLSLIFIACSDYEESIVNTGISEKKVTIVDTTAYSIQGFNSSISLGLLSNNTFYYRTSFFSCFGSGDIKHISGDYIKENTKIILQPTQVKTTSFEDFYILEEDEEDYYENSPRIKTYPYSEEEFKIKNEYYIVTINNKSYALSEEKKDNFFSEKSPYNDFERLASLLKKEDEVLGSILSRQTNDTTLFTIKQIPTKWRFLFK</sequence>